<evidence type="ECO:0000313" key="1">
    <source>
        <dbReference type="EMBL" id="KAJ7539904.1"/>
    </source>
</evidence>
<sequence>MRTLGIVLWGFSIFFLSVINHLSYILNQCSAPIADAINFQHKTCVLIMYCCDFIRFVDLQLAGSMDIKRRNIQHLLRLQARILYSSMFLGKSHLCRYRQ</sequence>
<evidence type="ECO:0000313" key="2">
    <source>
        <dbReference type="Proteomes" id="UP001162992"/>
    </source>
</evidence>
<dbReference type="Proteomes" id="UP001162992">
    <property type="component" value="Chromosome 11"/>
</dbReference>
<name>A0ACC2CDK6_DIPCM</name>
<gene>
    <name evidence="1" type="ORF">O6H91_11G114300</name>
</gene>
<protein>
    <submittedName>
        <fullName evidence="1">Uncharacterized protein</fullName>
    </submittedName>
</protein>
<comment type="caution">
    <text evidence="1">The sequence shown here is derived from an EMBL/GenBank/DDBJ whole genome shotgun (WGS) entry which is preliminary data.</text>
</comment>
<organism evidence="1 2">
    <name type="scientific">Diphasiastrum complanatum</name>
    <name type="common">Issler's clubmoss</name>
    <name type="synonym">Lycopodium complanatum</name>
    <dbReference type="NCBI Taxonomy" id="34168"/>
    <lineage>
        <taxon>Eukaryota</taxon>
        <taxon>Viridiplantae</taxon>
        <taxon>Streptophyta</taxon>
        <taxon>Embryophyta</taxon>
        <taxon>Tracheophyta</taxon>
        <taxon>Lycopodiopsida</taxon>
        <taxon>Lycopodiales</taxon>
        <taxon>Lycopodiaceae</taxon>
        <taxon>Lycopodioideae</taxon>
        <taxon>Diphasiastrum</taxon>
    </lineage>
</organism>
<keyword evidence="2" id="KW-1185">Reference proteome</keyword>
<reference evidence="2" key="1">
    <citation type="journal article" date="2024" name="Proc. Natl. Acad. Sci. U.S.A.">
        <title>Extraordinary preservation of gene collinearity over three hundred million years revealed in homosporous lycophytes.</title>
        <authorList>
            <person name="Li C."/>
            <person name="Wickell D."/>
            <person name="Kuo L.Y."/>
            <person name="Chen X."/>
            <person name="Nie B."/>
            <person name="Liao X."/>
            <person name="Peng D."/>
            <person name="Ji J."/>
            <person name="Jenkins J."/>
            <person name="Williams M."/>
            <person name="Shu S."/>
            <person name="Plott C."/>
            <person name="Barry K."/>
            <person name="Rajasekar S."/>
            <person name="Grimwood J."/>
            <person name="Han X."/>
            <person name="Sun S."/>
            <person name="Hou Z."/>
            <person name="He W."/>
            <person name="Dai G."/>
            <person name="Sun C."/>
            <person name="Schmutz J."/>
            <person name="Leebens-Mack J.H."/>
            <person name="Li F.W."/>
            <person name="Wang L."/>
        </authorList>
    </citation>
    <scope>NUCLEOTIDE SEQUENCE [LARGE SCALE GENOMIC DNA]</scope>
    <source>
        <strain evidence="2">cv. PW_Plant_1</strain>
    </source>
</reference>
<dbReference type="EMBL" id="CM055102">
    <property type="protein sequence ID" value="KAJ7539904.1"/>
    <property type="molecule type" value="Genomic_DNA"/>
</dbReference>
<proteinExistence type="predicted"/>
<accession>A0ACC2CDK6</accession>